<feature type="compositionally biased region" description="Low complexity" evidence="1">
    <location>
        <begin position="558"/>
        <end position="570"/>
    </location>
</feature>
<feature type="region of interest" description="Disordered" evidence="1">
    <location>
        <begin position="866"/>
        <end position="913"/>
    </location>
</feature>
<dbReference type="PROSITE" id="PS50330">
    <property type="entry name" value="UIM"/>
    <property type="match status" value="1"/>
</dbReference>
<feature type="compositionally biased region" description="Low complexity" evidence="1">
    <location>
        <begin position="1234"/>
        <end position="1262"/>
    </location>
</feature>
<gene>
    <name evidence="3" type="ORF">SELO1098_LOCUS5797</name>
</gene>
<dbReference type="SUPFAM" id="SSF46934">
    <property type="entry name" value="UBA-like"/>
    <property type="match status" value="1"/>
</dbReference>
<evidence type="ECO:0000256" key="1">
    <source>
        <dbReference type="SAM" id="MobiDB-lite"/>
    </source>
</evidence>
<dbReference type="SMART" id="SM00165">
    <property type="entry name" value="UBA"/>
    <property type="match status" value="1"/>
</dbReference>
<sequence>MSQEGRPILKLDAEASFRYVSNGPRISPSTNVQADADVSNDLVPEGTQSVKKFPLRAKVEADTGSEDDDEVVAPYEEDKYTNSPAAPRNGVRIETRTVAGAISGFDDAGWNGEIEEDQDGGDGFNALTASMPNAAPRRRSSNASLNSLRPLSRLHPNKFRDSMSTDPCDLDDEDYSDSEEEEEGTGAGAGAAPGSARPPQHHRHPRRKDTVGGRREENFNSAGSFDGHGEVSSGQVTHVSSSTQRTTTEHRSSSSISTMQSTHSQHPPSYGEEPLLGTGNSVVFGGNKVSPPPTSMTNEQRQQQFSHGGQGSWSSGAQSSQSSLSESAESKSALAQQSAKNVQQLAVEEKMALLNAGRSPRQINSTITPKLTPPSPSSQQAAVSAMNVKVGTKKLTIRGAQQSQSQDDMLMPPPPGYDDDGPPPSFDQHQQQHQQRALPGPPLPPPAYDESMMDDLPRFPAEESLPDFLPDSDEEDEDGMNQEQRTATLMAKYKRRSYMKPNATPEAFRDLEPVDPAVAKEALLRREQELKNAGTWVPPASLQAASAAAMGHIVSDTTASSSSNVNTTESLAGGTITPPSQLQETEEYVHVVPTHTAVEAVMHKESNDLIEELVQQGYSRENAISLAKEIELDRRAGRFYNNQNGNFSPPRSHSSSSYAAHSSAYGNNSTNGVMSWQEAAAAANNAVQYTTYNNKNPYGVDDELGTVISNISAASRQSNYGETDRLLMNLLLTQQKTRFGVNMYESLQNADEPQIERYMNKGMSLDQAVLKLFERKYGSVESQQLPRQVMPHHSAGGGSVSGSSIAVDSDEAHEIVEAMHAEIELLMLSGNYSREVAVRMLLNKVAKERALKQQHAGGLSLNLDMDPHHPHHAKSMHRASSMNAMGSPTGRGGYTSGIGSARGGNGDLHGENGYGASAYQEGISERRLHSARSMYDSHSSRNGGGGGGGGGGSVVSERSNRSHNMPVPHHLSLPGDHRQDDYIAHYHEQEYGRGPNGLTHNSSSNRERTRSGDKYIIHHHYQAPPPTPVVQSSTTHTSNVSVTSNSHGGSSSRRRPSASNASVMSGSSRGVDDNAYIPTLLAEQEAKYGVNMFEYLAPDDPEVSRLMREFNFTRTDAMIAVFQQFPPQVATPTPTYLNSGSSNKSTGSGGTPKGISAHSPMKPPLINTNYNNLSANSMHSSGSQSGSHATAAQSRPLPVPSNSAYDEDAELERVMKLSMQEHNNKPGAVSMPGTNSKATTSSSFTTNSSVSSAGNSSSRAAGGYSGGNSQDVATLVGMGFTSEQAQAALARHNFDVHKAADYLLGCM</sequence>
<feature type="region of interest" description="Disordered" evidence="1">
    <location>
        <begin position="558"/>
        <end position="579"/>
    </location>
</feature>
<feature type="region of interest" description="Disordered" evidence="1">
    <location>
        <begin position="990"/>
        <end position="1009"/>
    </location>
</feature>
<evidence type="ECO:0000313" key="3">
    <source>
        <dbReference type="EMBL" id="CAE0276967.1"/>
    </source>
</evidence>
<feature type="compositionally biased region" description="Acidic residues" evidence="1">
    <location>
        <begin position="470"/>
        <end position="480"/>
    </location>
</feature>
<dbReference type="InterPro" id="IPR009060">
    <property type="entry name" value="UBA-like_sf"/>
</dbReference>
<feature type="compositionally biased region" description="Low complexity" evidence="1">
    <location>
        <begin position="1029"/>
        <end position="1068"/>
    </location>
</feature>
<protein>
    <recommendedName>
        <fullName evidence="2">UBA domain-containing protein</fullName>
    </recommendedName>
</protein>
<name>A0A7S3M1T9_9STRA</name>
<feature type="region of interest" description="Disordered" evidence="1">
    <location>
        <begin position="1019"/>
        <end position="1072"/>
    </location>
</feature>
<feature type="region of interest" description="Disordered" evidence="1">
    <location>
        <begin position="104"/>
        <end position="482"/>
    </location>
</feature>
<feature type="compositionally biased region" description="Low complexity" evidence="1">
    <location>
        <begin position="1174"/>
        <end position="1194"/>
    </location>
</feature>
<feature type="region of interest" description="Disordered" evidence="1">
    <location>
        <begin position="1223"/>
        <end position="1266"/>
    </location>
</feature>
<accession>A0A7S3M1T9</accession>
<feature type="region of interest" description="Disordered" evidence="1">
    <location>
        <begin position="930"/>
        <end position="977"/>
    </location>
</feature>
<feature type="compositionally biased region" description="Low complexity" evidence="1">
    <location>
        <begin position="253"/>
        <end position="266"/>
    </location>
</feature>
<feature type="domain" description="UBA" evidence="2">
    <location>
        <begin position="1266"/>
        <end position="1306"/>
    </location>
</feature>
<reference evidence="3" key="1">
    <citation type="submission" date="2021-01" db="EMBL/GenBank/DDBJ databases">
        <authorList>
            <person name="Corre E."/>
            <person name="Pelletier E."/>
            <person name="Niang G."/>
            <person name="Scheremetjew M."/>
            <person name="Finn R."/>
            <person name="Kale V."/>
            <person name="Holt S."/>
            <person name="Cochrane G."/>
            <person name="Meng A."/>
            <person name="Brown T."/>
            <person name="Cohen L."/>
        </authorList>
    </citation>
    <scope>NUCLEOTIDE SEQUENCE</scope>
    <source>
        <strain evidence="3">CCAP 955/1</strain>
    </source>
</reference>
<feature type="compositionally biased region" description="Low complexity" evidence="1">
    <location>
        <begin position="652"/>
        <end position="661"/>
    </location>
</feature>
<feature type="region of interest" description="Disordered" evidence="1">
    <location>
        <begin position="641"/>
        <end position="661"/>
    </location>
</feature>
<proteinExistence type="predicted"/>
<dbReference type="InterPro" id="IPR003903">
    <property type="entry name" value="UIM_dom"/>
</dbReference>
<feature type="compositionally biased region" description="Polar residues" evidence="1">
    <location>
        <begin position="232"/>
        <end position="246"/>
    </location>
</feature>
<evidence type="ECO:0000259" key="2">
    <source>
        <dbReference type="PROSITE" id="PS50030"/>
    </source>
</evidence>
<feature type="compositionally biased region" description="Low complexity" evidence="1">
    <location>
        <begin position="300"/>
        <end position="339"/>
    </location>
</feature>
<feature type="compositionally biased region" description="Polar residues" evidence="1">
    <location>
        <begin position="641"/>
        <end position="651"/>
    </location>
</feature>
<feature type="compositionally biased region" description="Acidic residues" evidence="1">
    <location>
        <begin position="168"/>
        <end position="184"/>
    </location>
</feature>
<feature type="region of interest" description="Disordered" evidence="1">
    <location>
        <begin position="58"/>
        <end position="92"/>
    </location>
</feature>
<dbReference type="Pfam" id="PF00627">
    <property type="entry name" value="UBA"/>
    <property type="match status" value="1"/>
</dbReference>
<feature type="compositionally biased region" description="Low complexity" evidence="1">
    <location>
        <begin position="141"/>
        <end position="153"/>
    </location>
</feature>
<dbReference type="InterPro" id="IPR015940">
    <property type="entry name" value="UBA"/>
</dbReference>
<dbReference type="EMBL" id="HBIC01011554">
    <property type="protein sequence ID" value="CAE0276967.1"/>
    <property type="molecule type" value="Transcribed_RNA"/>
</dbReference>
<feature type="compositionally biased region" description="Gly residues" evidence="1">
    <location>
        <begin position="889"/>
        <end position="907"/>
    </location>
</feature>
<organism evidence="3">
    <name type="scientific">Spumella elongata</name>
    <dbReference type="NCBI Taxonomy" id="89044"/>
    <lineage>
        <taxon>Eukaryota</taxon>
        <taxon>Sar</taxon>
        <taxon>Stramenopiles</taxon>
        <taxon>Ochrophyta</taxon>
        <taxon>Chrysophyceae</taxon>
        <taxon>Chromulinales</taxon>
        <taxon>Chromulinaceae</taxon>
        <taxon>Spumella</taxon>
    </lineage>
</organism>
<dbReference type="PROSITE" id="PS50030">
    <property type="entry name" value="UBA"/>
    <property type="match status" value="1"/>
</dbReference>
<feature type="compositionally biased region" description="Basic and acidic residues" evidence="1">
    <location>
        <begin position="208"/>
        <end position="218"/>
    </location>
</feature>
<feature type="compositionally biased region" description="Gly residues" evidence="1">
    <location>
        <begin position="942"/>
        <end position="953"/>
    </location>
</feature>
<dbReference type="Gene3D" id="1.10.8.10">
    <property type="entry name" value="DNA helicase RuvA subunit, C-terminal domain"/>
    <property type="match status" value="1"/>
</dbReference>
<feature type="region of interest" description="Disordered" evidence="1">
    <location>
        <begin position="1132"/>
        <end position="1203"/>
    </location>
</feature>